<evidence type="ECO:0000259" key="2">
    <source>
        <dbReference type="PROSITE" id="PS50181"/>
    </source>
</evidence>
<dbReference type="SMART" id="SM00256">
    <property type="entry name" value="FBOX"/>
    <property type="match status" value="1"/>
</dbReference>
<feature type="compositionally biased region" description="Basic and acidic residues" evidence="1">
    <location>
        <begin position="643"/>
        <end position="654"/>
    </location>
</feature>
<accession>A0A0C9XQJ2</accession>
<dbReference type="AlphaFoldDB" id="A0A0C9XQJ2"/>
<evidence type="ECO:0000256" key="1">
    <source>
        <dbReference type="SAM" id="MobiDB-lite"/>
    </source>
</evidence>
<proteinExistence type="predicted"/>
<evidence type="ECO:0000313" key="3">
    <source>
        <dbReference type="EMBL" id="KIJ99936.1"/>
    </source>
</evidence>
<dbReference type="PROSITE" id="PS50181">
    <property type="entry name" value="FBOX"/>
    <property type="match status" value="1"/>
</dbReference>
<keyword evidence="4" id="KW-1185">Reference proteome</keyword>
<organism evidence="3 4">
    <name type="scientific">Laccaria amethystina LaAM-08-1</name>
    <dbReference type="NCBI Taxonomy" id="1095629"/>
    <lineage>
        <taxon>Eukaryota</taxon>
        <taxon>Fungi</taxon>
        <taxon>Dikarya</taxon>
        <taxon>Basidiomycota</taxon>
        <taxon>Agaricomycotina</taxon>
        <taxon>Agaricomycetes</taxon>
        <taxon>Agaricomycetidae</taxon>
        <taxon>Agaricales</taxon>
        <taxon>Agaricineae</taxon>
        <taxon>Hydnangiaceae</taxon>
        <taxon>Laccaria</taxon>
    </lineage>
</organism>
<feature type="domain" description="F-box" evidence="2">
    <location>
        <begin position="36"/>
        <end position="86"/>
    </location>
</feature>
<evidence type="ECO:0000313" key="4">
    <source>
        <dbReference type="Proteomes" id="UP000054477"/>
    </source>
</evidence>
<reference evidence="4" key="2">
    <citation type="submission" date="2015-01" db="EMBL/GenBank/DDBJ databases">
        <title>Evolutionary Origins and Diversification of the Mycorrhizal Mutualists.</title>
        <authorList>
            <consortium name="DOE Joint Genome Institute"/>
            <consortium name="Mycorrhizal Genomics Consortium"/>
            <person name="Kohler A."/>
            <person name="Kuo A."/>
            <person name="Nagy L.G."/>
            <person name="Floudas D."/>
            <person name="Copeland A."/>
            <person name="Barry K.W."/>
            <person name="Cichocki N."/>
            <person name="Veneault-Fourrey C."/>
            <person name="LaButti K."/>
            <person name="Lindquist E.A."/>
            <person name="Lipzen A."/>
            <person name="Lundell T."/>
            <person name="Morin E."/>
            <person name="Murat C."/>
            <person name="Riley R."/>
            <person name="Ohm R."/>
            <person name="Sun H."/>
            <person name="Tunlid A."/>
            <person name="Henrissat B."/>
            <person name="Grigoriev I.V."/>
            <person name="Hibbett D.S."/>
            <person name="Martin F."/>
        </authorList>
    </citation>
    <scope>NUCLEOTIDE SEQUENCE [LARGE SCALE GENOMIC DNA]</scope>
    <source>
        <strain evidence="4">LaAM-08-1</strain>
    </source>
</reference>
<dbReference type="Proteomes" id="UP000054477">
    <property type="component" value="Unassembled WGS sequence"/>
</dbReference>
<dbReference type="InterPro" id="IPR001810">
    <property type="entry name" value="F-box_dom"/>
</dbReference>
<dbReference type="EMBL" id="KN838636">
    <property type="protein sequence ID" value="KIJ99936.1"/>
    <property type="molecule type" value="Genomic_DNA"/>
</dbReference>
<feature type="region of interest" description="Disordered" evidence="1">
    <location>
        <begin position="620"/>
        <end position="659"/>
    </location>
</feature>
<dbReference type="OrthoDB" id="3220023at2759"/>
<dbReference type="InterPro" id="IPR036047">
    <property type="entry name" value="F-box-like_dom_sf"/>
</dbReference>
<reference evidence="3 4" key="1">
    <citation type="submission" date="2014-04" db="EMBL/GenBank/DDBJ databases">
        <authorList>
            <consortium name="DOE Joint Genome Institute"/>
            <person name="Kuo A."/>
            <person name="Kohler A."/>
            <person name="Nagy L.G."/>
            <person name="Floudas D."/>
            <person name="Copeland A."/>
            <person name="Barry K.W."/>
            <person name="Cichocki N."/>
            <person name="Veneault-Fourrey C."/>
            <person name="LaButti K."/>
            <person name="Lindquist E.A."/>
            <person name="Lipzen A."/>
            <person name="Lundell T."/>
            <person name="Morin E."/>
            <person name="Murat C."/>
            <person name="Sun H."/>
            <person name="Tunlid A."/>
            <person name="Henrissat B."/>
            <person name="Grigoriev I.V."/>
            <person name="Hibbett D.S."/>
            <person name="Martin F."/>
            <person name="Nordberg H.P."/>
            <person name="Cantor M.N."/>
            <person name="Hua S.X."/>
        </authorList>
    </citation>
    <scope>NUCLEOTIDE SEQUENCE [LARGE SCALE GENOMIC DNA]</scope>
    <source>
        <strain evidence="3 4">LaAM-08-1</strain>
    </source>
</reference>
<sequence>MAEAADNFDVGQCVPPPSKRIRVESPTPHAISVASSNGFVHLPLEVLSEILSHVNTTRDILSVTRTCKFLCNTLLEKSNENIWRKARQRALPLPIPDQQGLLSEAAYASFLFDSGACEVCGKETGQPYASFALRLRLCSNTNCITGFLATSAIFPNEIPGLQEATRLVVLSSIPQVESTRRIASGLNSRWPNVTPICRRTAWTTALNEYENMTDLTSYVENTQAKRDRRGKWMQLCGDIYEWLVHVQQAFCLHKKANEAAGKGLATLNGWDFWEMMNCTVYGPYHKHKTRIYEQLGGVEFELMKPKIEVQLLALQERRKRRKAEATHRKSREQALQHHSRLCSAIPAQGESRKPVPAVSAFLKLPVLDLLQSPGSLPDGASVSKTLKKDALVTCILEDQVAQWTDKAKQDFGVILGYPTEWKSANKSIVHPAERLSARYLCKKCKHLPAKYRDDECLDFAGACAHQCVIGNMKAKKNKQAKWNASNFKKDDKASAALEQLVAIFGYDDQKSSAKDVLSRRNYVLCVSCDPPLYVCTAGVAGHSHRHEEMKMQIAITGYDPLVMGAHDVERGLVRKLLGPDRTVKAVQEKIIFGCRHCLSTSKWAGTLIGSAGGGYGFGHLTSTTGGDDTAGGEQPSPSGASSEEERKERKEKQPKLFGFNGVRSHLKTKHKIENIRDEDFFCNQPHGLDL</sequence>
<protein>
    <recommendedName>
        <fullName evidence="2">F-box domain-containing protein</fullName>
    </recommendedName>
</protein>
<gene>
    <name evidence="3" type="ORF">K443DRAFT_679615</name>
</gene>
<dbReference type="SUPFAM" id="SSF81383">
    <property type="entry name" value="F-box domain"/>
    <property type="match status" value="1"/>
</dbReference>
<dbReference type="HOGENOM" id="CLU_011993_0_0_1"/>
<name>A0A0C9XQJ2_9AGAR</name>